<evidence type="ECO:0000313" key="3">
    <source>
        <dbReference type="EMBL" id="TEB43252.1"/>
    </source>
</evidence>
<evidence type="ECO:0000313" key="2">
    <source>
        <dbReference type="EMBL" id="TCN55323.1"/>
    </source>
</evidence>
<comment type="caution">
    <text evidence="3">The sequence shown here is derived from an EMBL/GenBank/DDBJ whole genome shotgun (WGS) entry which is preliminary data.</text>
</comment>
<accession>A0A4Y7UBU5</accession>
<keyword evidence="1" id="KW-0732">Signal</keyword>
<sequence>MKKHYNLLILFVLIPFLGFANDDTFISKQKTIKKTYIVNSNAGIDIDNRYGNISVSTWDEDKIDLAITIKVTGGNENWVNERLNSIDVDITALKSMVTAITSTGNSSVKSKGSSNSFEINYVIKIPRNGTVKLSNKYGNIMTGDLASTSEIFCKYGKINLGRLNGNTNSVHIEYCQSSNIEYIKSGNIEARYSGLRIADAGKINLDTNYTDLVVGDSQNIKYDCNYGTFKFEKMGTVTGAGNYITVNIGELLNTLTADLNYSKLTIGIINEKANNINVTSGYSDVSLGYDTNYSFDFDINTKYGSIKSDNSLDVSVNESKNASKKISGFNKKKGQNKVIITSNYGNVTIIKKQ</sequence>
<proteinExistence type="predicted"/>
<gene>
    <name evidence="3" type="ORF">D0809_17650</name>
    <name evidence="2" type="ORF">EV142_10611</name>
</gene>
<protein>
    <recommendedName>
        <fullName evidence="6">Adhesin domain-containing protein</fullName>
    </recommendedName>
</protein>
<evidence type="ECO:0000313" key="5">
    <source>
        <dbReference type="Proteomes" id="UP000298340"/>
    </source>
</evidence>
<feature type="chain" id="PRO_5043204834" description="Adhesin domain-containing protein" evidence="1">
    <location>
        <begin position="21"/>
        <end position="353"/>
    </location>
</feature>
<keyword evidence="4" id="KW-1185">Reference proteome</keyword>
<reference evidence="2" key="3">
    <citation type="submission" date="2019-03" db="EMBL/GenBank/DDBJ databases">
        <authorList>
            <person name="Whitman W."/>
            <person name="Huntemann M."/>
            <person name="Clum A."/>
            <person name="Pillay M."/>
            <person name="Palaniappan K."/>
            <person name="Varghese N."/>
            <person name="Mikhailova N."/>
            <person name="Stamatis D."/>
            <person name="Reddy T."/>
            <person name="Daum C."/>
            <person name="Shapiro N."/>
            <person name="Ivanova N."/>
            <person name="Kyrpides N."/>
            <person name="Woyke T."/>
        </authorList>
    </citation>
    <scope>NUCLEOTIDE SEQUENCE</scope>
    <source>
        <strain evidence="2">P5626</strain>
    </source>
</reference>
<reference evidence="2 4" key="1">
    <citation type="journal article" date="2015" name="Stand. Genomic Sci.">
        <title>Genomic Encyclopedia of Bacterial and Archaeal Type Strains, Phase III: the genomes of soil and plant-associated and newly described type strains.</title>
        <authorList>
            <person name="Whitman W.B."/>
            <person name="Woyke T."/>
            <person name="Klenk H.P."/>
            <person name="Zhou Y."/>
            <person name="Lilburn T.G."/>
            <person name="Beck B.J."/>
            <person name="De Vos P."/>
            <person name="Vandamme P."/>
            <person name="Eisen J.A."/>
            <person name="Garrity G."/>
            <person name="Hugenholtz P."/>
            <person name="Kyrpides N.C."/>
        </authorList>
    </citation>
    <scope>NUCLEOTIDE SEQUENCE [LARGE SCALE GENOMIC DNA]</scope>
    <source>
        <strain evidence="2 4">P5626</strain>
    </source>
</reference>
<evidence type="ECO:0000313" key="4">
    <source>
        <dbReference type="Proteomes" id="UP000295270"/>
    </source>
</evidence>
<feature type="signal peptide" evidence="1">
    <location>
        <begin position="1"/>
        <end position="20"/>
    </location>
</feature>
<dbReference type="Proteomes" id="UP000298340">
    <property type="component" value="Unassembled WGS sequence"/>
</dbReference>
<dbReference type="Proteomes" id="UP000295270">
    <property type="component" value="Unassembled WGS sequence"/>
</dbReference>
<evidence type="ECO:0000256" key="1">
    <source>
        <dbReference type="SAM" id="SignalP"/>
    </source>
</evidence>
<reference evidence="3 5" key="2">
    <citation type="journal article" date="2018" name="Syst. Appl. Microbiol.">
        <title>Flavobacterium circumlabens sp. nov. and Flavobacterium cupreum sp. nov., two psychrotrophic species isolated from Antarctic environmental samples.</title>
        <authorList>
            <person name="Kralova S."/>
            <person name="Busse H.J."/>
            <person name="Svec P."/>
            <person name="Maslanova I."/>
            <person name="Stankova E."/>
            <person name="Bartak M."/>
            <person name="Sedlacek I."/>
        </authorList>
    </citation>
    <scope>NUCLEOTIDE SEQUENCE [LARGE SCALE GENOMIC DNA]</scope>
    <source>
        <strain evidence="3 5">CCM 8828</strain>
    </source>
</reference>
<evidence type="ECO:0008006" key="6">
    <source>
        <dbReference type="Google" id="ProtNLM"/>
    </source>
</evidence>
<dbReference type="EMBL" id="SLWA01000006">
    <property type="protein sequence ID" value="TCN55323.1"/>
    <property type="molecule type" value="Genomic_DNA"/>
</dbReference>
<dbReference type="EMBL" id="QWDN01000006">
    <property type="protein sequence ID" value="TEB43252.1"/>
    <property type="molecule type" value="Genomic_DNA"/>
</dbReference>
<dbReference type="AlphaFoldDB" id="A0A4Y7UBU5"/>
<organism evidence="3 5">
    <name type="scientific">Flavobacterium circumlabens</name>
    <dbReference type="NCBI Taxonomy" id="2133765"/>
    <lineage>
        <taxon>Bacteria</taxon>
        <taxon>Pseudomonadati</taxon>
        <taxon>Bacteroidota</taxon>
        <taxon>Flavobacteriia</taxon>
        <taxon>Flavobacteriales</taxon>
        <taxon>Flavobacteriaceae</taxon>
        <taxon>Flavobacterium</taxon>
    </lineage>
</organism>
<dbReference type="RefSeq" id="WP_132036647.1">
    <property type="nucleotide sequence ID" value="NZ_JBDSHJ010000026.1"/>
</dbReference>
<dbReference type="OrthoDB" id="1117657at2"/>
<name>A0A4Y7UBU5_9FLAO</name>